<keyword evidence="2" id="KW-1185">Reference proteome</keyword>
<name>A0ABV5ME94_9ACTN</name>
<proteinExistence type="predicted"/>
<dbReference type="RefSeq" id="WP_246655395.1">
    <property type="nucleotide sequence ID" value="NZ_CP061913.1"/>
</dbReference>
<reference evidence="1 2" key="1">
    <citation type="submission" date="2024-09" db="EMBL/GenBank/DDBJ databases">
        <authorList>
            <person name="Sun Q."/>
            <person name="Mori K."/>
        </authorList>
    </citation>
    <scope>NUCLEOTIDE SEQUENCE [LARGE SCALE GENOMIC DNA]</scope>
    <source>
        <strain evidence="1 2">JCM 3307</strain>
    </source>
</reference>
<evidence type="ECO:0008006" key="3">
    <source>
        <dbReference type="Google" id="ProtNLM"/>
    </source>
</evidence>
<comment type="caution">
    <text evidence="1">The sequence shown here is derived from an EMBL/GenBank/DDBJ whole genome shotgun (WGS) entry which is preliminary data.</text>
</comment>
<protein>
    <recommendedName>
        <fullName evidence="3">Arsenate reductase</fullName>
    </recommendedName>
</protein>
<evidence type="ECO:0000313" key="2">
    <source>
        <dbReference type="Proteomes" id="UP001589608"/>
    </source>
</evidence>
<accession>A0ABV5ME94</accession>
<dbReference type="EMBL" id="JBHMCA010000052">
    <property type="protein sequence ID" value="MFB9447173.1"/>
    <property type="molecule type" value="Genomic_DNA"/>
</dbReference>
<evidence type="ECO:0000313" key="1">
    <source>
        <dbReference type="EMBL" id="MFB9447173.1"/>
    </source>
</evidence>
<gene>
    <name evidence="1" type="ORF">ACFFTR_29125</name>
</gene>
<sequence length="109" mass="11726">MMPAGVPDACTLPTAERPLRRAEFDTLFTEAVRHVERVTPAHARLHLTGAPGLEATVRDLTARETQCCSFFTFTVTPAPPGALLLDIEVPPRYTDVLDALTGRARGAAA</sequence>
<organism evidence="1 2">
    <name type="scientific">Dactylosporangium vinaceum</name>
    <dbReference type="NCBI Taxonomy" id="53362"/>
    <lineage>
        <taxon>Bacteria</taxon>
        <taxon>Bacillati</taxon>
        <taxon>Actinomycetota</taxon>
        <taxon>Actinomycetes</taxon>
        <taxon>Micromonosporales</taxon>
        <taxon>Micromonosporaceae</taxon>
        <taxon>Dactylosporangium</taxon>
    </lineage>
</organism>
<dbReference type="Proteomes" id="UP001589608">
    <property type="component" value="Unassembled WGS sequence"/>
</dbReference>